<keyword evidence="1" id="KW-0732">Signal</keyword>
<dbReference type="Gene3D" id="3.60.10.10">
    <property type="entry name" value="Endonuclease/exonuclease/phosphatase"/>
    <property type="match status" value="1"/>
</dbReference>
<proteinExistence type="predicted"/>
<protein>
    <submittedName>
        <fullName evidence="4">Endonuclease/exonuclease/phosphatase domain-containing protein</fullName>
    </submittedName>
</protein>
<feature type="signal peptide" evidence="1">
    <location>
        <begin position="1"/>
        <end position="19"/>
    </location>
</feature>
<reference evidence="4" key="1">
    <citation type="submission" date="2022-11" db="UniProtKB">
        <authorList>
            <consortium name="WormBaseParasite"/>
        </authorList>
    </citation>
    <scope>IDENTIFICATION</scope>
</reference>
<dbReference type="SUPFAM" id="SSF56219">
    <property type="entry name" value="DNase I-like"/>
    <property type="match status" value="1"/>
</dbReference>
<feature type="chain" id="PRO_5036711365" evidence="1">
    <location>
        <begin position="20"/>
        <end position="328"/>
    </location>
</feature>
<evidence type="ECO:0000256" key="1">
    <source>
        <dbReference type="SAM" id="SignalP"/>
    </source>
</evidence>
<accession>A0A914ZLF2</accession>
<dbReference type="WBParaSite" id="PgB05_g014_t01">
    <property type="protein sequence ID" value="PgB05_g014_t01"/>
    <property type="gene ID" value="PgB05_g014"/>
</dbReference>
<dbReference type="InterPro" id="IPR005135">
    <property type="entry name" value="Endo/exonuclease/phosphatase"/>
</dbReference>
<dbReference type="InterPro" id="IPR036691">
    <property type="entry name" value="Endo/exonu/phosph_ase_sf"/>
</dbReference>
<evidence type="ECO:0000313" key="3">
    <source>
        <dbReference type="Proteomes" id="UP000887569"/>
    </source>
</evidence>
<evidence type="ECO:0000259" key="2">
    <source>
        <dbReference type="Pfam" id="PF03372"/>
    </source>
</evidence>
<dbReference type="GO" id="GO:0003824">
    <property type="term" value="F:catalytic activity"/>
    <property type="evidence" value="ECO:0007669"/>
    <property type="project" value="InterPro"/>
</dbReference>
<feature type="domain" description="Endonuclease/exonuclease/phosphatase" evidence="2">
    <location>
        <begin position="30"/>
        <end position="313"/>
    </location>
</feature>
<dbReference type="Proteomes" id="UP000887569">
    <property type="component" value="Unplaced"/>
</dbReference>
<organism evidence="3 4">
    <name type="scientific">Parascaris univalens</name>
    <name type="common">Nematode worm</name>
    <dbReference type="NCBI Taxonomy" id="6257"/>
    <lineage>
        <taxon>Eukaryota</taxon>
        <taxon>Metazoa</taxon>
        <taxon>Ecdysozoa</taxon>
        <taxon>Nematoda</taxon>
        <taxon>Chromadorea</taxon>
        <taxon>Rhabditida</taxon>
        <taxon>Spirurina</taxon>
        <taxon>Ascaridomorpha</taxon>
        <taxon>Ascaridoidea</taxon>
        <taxon>Ascarididae</taxon>
        <taxon>Parascaris</taxon>
    </lineage>
</organism>
<name>A0A914ZLF2_PARUN</name>
<dbReference type="AlphaFoldDB" id="A0A914ZLF2"/>
<dbReference type="Pfam" id="PF03372">
    <property type="entry name" value="Exo_endo_phos"/>
    <property type="match status" value="1"/>
</dbReference>
<dbReference type="PANTHER" id="PTHR41349:SF1">
    <property type="entry name" value="PROTEIN CBG08683"/>
    <property type="match status" value="1"/>
</dbReference>
<sequence length="328" mass="37776">MWFRHLLLLLYILFAVVECLPNSQNELTVMTFNTWQSGKNVENGLFKIAKHISYVYPDIVALQEIENEAVIGQLIKMLGRRWSGVANNYSYPDTGILTRHSIINNSIATAARSVGAKILLPMHNRTVHIYSLHLDYRSYGPYAANNKLVSYATQIMAGERNIDGDGRFENMREFILDDDFRKALKRSDEEPLLVCGDFNAPSHLDWTQETKSQHGGWVFEWPATKMLQGEAAMEDSFRKLHPNPLLKTGNTWSTVEKTTSAGWGWTIPEPQDRIDFIFYKSPLLEPINSYTYQGRDVVWPKPYHWHNDYPSDHFAVVTKFTISRDVNK</sequence>
<keyword evidence="3" id="KW-1185">Reference proteome</keyword>
<evidence type="ECO:0000313" key="4">
    <source>
        <dbReference type="WBParaSite" id="PgB05_g014_t01"/>
    </source>
</evidence>
<dbReference type="PANTHER" id="PTHR41349">
    <property type="match status" value="1"/>
</dbReference>